<name>A0A2U3KA53_9BACT</name>
<sequence length="68" mass="7748">MVLRPLQIEFFRNLLERLQSSKPPSDRSQTAAQLTVREIIRTRAACQAGAVSEFAFSYHGVTESRRKP</sequence>
<reference evidence="2" key="1">
    <citation type="submission" date="2018-02" db="EMBL/GenBank/DDBJ databases">
        <authorList>
            <person name="Hausmann B."/>
        </authorList>
    </citation>
    <scope>NUCLEOTIDE SEQUENCE [LARGE SCALE GENOMIC DNA]</scope>
    <source>
        <strain evidence="2">Peat soil MAG SbA1</strain>
    </source>
</reference>
<evidence type="ECO:0000313" key="1">
    <source>
        <dbReference type="EMBL" id="SPF36552.1"/>
    </source>
</evidence>
<evidence type="ECO:0000313" key="2">
    <source>
        <dbReference type="Proteomes" id="UP000238701"/>
    </source>
</evidence>
<protein>
    <submittedName>
        <fullName evidence="1">Uncharacterized protein</fullName>
    </submittedName>
</protein>
<organism evidence="1 2">
    <name type="scientific">Candidatus Sulfotelmatobacter kueseliae</name>
    <dbReference type="NCBI Taxonomy" id="2042962"/>
    <lineage>
        <taxon>Bacteria</taxon>
        <taxon>Pseudomonadati</taxon>
        <taxon>Acidobacteriota</taxon>
        <taxon>Terriglobia</taxon>
        <taxon>Terriglobales</taxon>
        <taxon>Candidatus Korobacteraceae</taxon>
        <taxon>Candidatus Sulfotelmatobacter</taxon>
    </lineage>
</organism>
<dbReference type="Proteomes" id="UP000238701">
    <property type="component" value="Unassembled WGS sequence"/>
</dbReference>
<proteinExistence type="predicted"/>
<gene>
    <name evidence="1" type="ORF">SBA1_1570001</name>
</gene>
<dbReference type="EMBL" id="OMOD01000065">
    <property type="protein sequence ID" value="SPF36552.1"/>
    <property type="molecule type" value="Genomic_DNA"/>
</dbReference>
<dbReference type="AlphaFoldDB" id="A0A2U3KA53"/>
<accession>A0A2U3KA53</accession>